<organism evidence="8 9">
    <name type="scientific">Drosophila willistoni</name>
    <name type="common">Fruit fly</name>
    <dbReference type="NCBI Taxonomy" id="7260"/>
    <lineage>
        <taxon>Eukaryota</taxon>
        <taxon>Metazoa</taxon>
        <taxon>Ecdysozoa</taxon>
        <taxon>Arthropoda</taxon>
        <taxon>Hexapoda</taxon>
        <taxon>Insecta</taxon>
        <taxon>Pterygota</taxon>
        <taxon>Neoptera</taxon>
        <taxon>Endopterygota</taxon>
        <taxon>Diptera</taxon>
        <taxon>Brachycera</taxon>
        <taxon>Muscomorpha</taxon>
        <taxon>Ephydroidea</taxon>
        <taxon>Drosophilidae</taxon>
        <taxon>Drosophila</taxon>
        <taxon>Sophophora</taxon>
    </lineage>
</organism>
<dbReference type="OrthoDB" id="5778525at2759"/>
<evidence type="ECO:0000256" key="4">
    <source>
        <dbReference type="ARBA" id="ARBA00023163"/>
    </source>
</evidence>
<evidence type="ECO:0000256" key="1">
    <source>
        <dbReference type="ARBA" id="ARBA00004123"/>
    </source>
</evidence>
<protein>
    <recommendedName>
        <fullName evidence="7">BHLH domain-containing protein</fullName>
    </recommendedName>
</protein>
<dbReference type="EMBL" id="CH964232">
    <property type="protein sequence ID" value="EDW81275.1"/>
    <property type="molecule type" value="Genomic_DNA"/>
</dbReference>
<evidence type="ECO:0000256" key="3">
    <source>
        <dbReference type="ARBA" id="ARBA00023125"/>
    </source>
</evidence>
<dbReference type="AlphaFoldDB" id="B4N824"/>
<keyword evidence="3" id="KW-0238">DNA-binding</keyword>
<evidence type="ECO:0000259" key="7">
    <source>
        <dbReference type="PROSITE" id="PS50888"/>
    </source>
</evidence>
<dbReference type="InParanoid" id="B4N824"/>
<feature type="compositionally biased region" description="Polar residues" evidence="6">
    <location>
        <begin position="21"/>
        <end position="32"/>
    </location>
</feature>
<evidence type="ECO:0000256" key="2">
    <source>
        <dbReference type="ARBA" id="ARBA00023015"/>
    </source>
</evidence>
<dbReference type="GO" id="GO:0005634">
    <property type="term" value="C:nucleus"/>
    <property type="evidence" value="ECO:0007669"/>
    <property type="project" value="UniProtKB-SubCell"/>
</dbReference>
<dbReference type="SMART" id="SM00353">
    <property type="entry name" value="HLH"/>
    <property type="match status" value="1"/>
</dbReference>
<keyword evidence="2" id="KW-0805">Transcription regulation</keyword>
<proteinExistence type="predicted"/>
<dbReference type="Proteomes" id="UP000007798">
    <property type="component" value="Unassembled WGS sequence"/>
</dbReference>
<keyword evidence="4" id="KW-0804">Transcription</keyword>
<dbReference type="PROSITE" id="PS50888">
    <property type="entry name" value="BHLH"/>
    <property type="match status" value="1"/>
</dbReference>
<dbReference type="SMR" id="B4N824"/>
<dbReference type="Pfam" id="PF00010">
    <property type="entry name" value="HLH"/>
    <property type="match status" value="1"/>
</dbReference>
<accession>B4N824</accession>
<comment type="subcellular location">
    <subcellularLocation>
        <location evidence="1">Nucleus</location>
    </subcellularLocation>
</comment>
<dbReference type="GO" id="GO:0046983">
    <property type="term" value="F:protein dimerization activity"/>
    <property type="evidence" value="ECO:0007669"/>
    <property type="project" value="InterPro"/>
</dbReference>
<dbReference type="CDD" id="cd19687">
    <property type="entry name" value="bHLHzip_Mlx"/>
    <property type="match status" value="1"/>
</dbReference>
<feature type="region of interest" description="Disordered" evidence="6">
    <location>
        <begin position="1"/>
        <end position="76"/>
    </location>
</feature>
<evidence type="ECO:0000313" key="9">
    <source>
        <dbReference type="Proteomes" id="UP000007798"/>
    </source>
</evidence>
<evidence type="ECO:0000313" key="8">
    <source>
        <dbReference type="EMBL" id="EDW81275.1"/>
    </source>
</evidence>
<keyword evidence="5" id="KW-0539">Nucleus</keyword>
<dbReference type="FunCoup" id="B4N824">
    <property type="interactions" value="569"/>
</dbReference>
<keyword evidence="9" id="KW-1185">Reference proteome</keyword>
<dbReference type="InterPro" id="IPR052207">
    <property type="entry name" value="Max-like/E-box_TFs"/>
</dbReference>
<dbReference type="eggNOG" id="KOG1319">
    <property type="taxonomic scope" value="Eukaryota"/>
</dbReference>
<evidence type="ECO:0000256" key="5">
    <source>
        <dbReference type="ARBA" id="ARBA00023242"/>
    </source>
</evidence>
<dbReference type="Gene3D" id="4.10.280.10">
    <property type="entry name" value="Helix-loop-helix DNA-binding domain"/>
    <property type="match status" value="1"/>
</dbReference>
<feature type="region of interest" description="Disordered" evidence="6">
    <location>
        <begin position="223"/>
        <end position="246"/>
    </location>
</feature>
<name>B4N824_DROWI</name>
<dbReference type="KEGG" id="dwi:6646995"/>
<feature type="compositionally biased region" description="Basic and acidic residues" evidence="6">
    <location>
        <begin position="59"/>
        <end position="76"/>
    </location>
</feature>
<sequence length="246" mass="28123">MSDNAAKEEYNMDHDNKHYSRCSSAGSTHTPNSSAHNSDDDDDSGDRHSTSAANSTLSYKERRREAHTQAEQKRRDAIKKGYDSLQELVPRCQPSDSSGYKLSKALILQKSIEYIGYLNQQKLKQEDESSALQKEVTALRIIQNGYENMLQHQQSNPGPEEARVTEEAKFQVFQAILEEMFDTFQHIPMDNFKQLTTGVIPWLEEHCKPHILRNILSRTLQQMAQETQEKQQQQQAMEQETGGGFS</sequence>
<gene>
    <name evidence="8" type="primary">Dwil\GK11114</name>
    <name evidence="8" type="ORF">Dwil_GK11114</name>
</gene>
<dbReference type="PANTHER" id="PTHR15741:SF25">
    <property type="entry name" value="MAX-LIKE PROTEIN X"/>
    <property type="match status" value="1"/>
</dbReference>
<dbReference type="HOGENOM" id="CLU_083204_0_0_1"/>
<feature type="compositionally biased region" description="Low complexity" evidence="6">
    <location>
        <begin position="223"/>
        <end position="240"/>
    </location>
</feature>
<dbReference type="SUPFAM" id="SSF47459">
    <property type="entry name" value="HLH, helix-loop-helix DNA-binding domain"/>
    <property type="match status" value="1"/>
</dbReference>
<dbReference type="PANTHER" id="PTHR15741">
    <property type="entry name" value="BASIC HELIX-LOOP-HELIX ZIP TRANSCRIPTION FACTOR"/>
    <property type="match status" value="1"/>
</dbReference>
<reference evidence="8 9" key="1">
    <citation type="journal article" date="2007" name="Nature">
        <title>Evolution of genes and genomes on the Drosophila phylogeny.</title>
        <authorList>
            <consortium name="Drosophila 12 Genomes Consortium"/>
            <person name="Clark A.G."/>
            <person name="Eisen M.B."/>
            <person name="Smith D.R."/>
            <person name="Bergman C.M."/>
            <person name="Oliver B."/>
            <person name="Markow T.A."/>
            <person name="Kaufman T.C."/>
            <person name="Kellis M."/>
            <person name="Gelbart W."/>
            <person name="Iyer V.N."/>
            <person name="Pollard D.A."/>
            <person name="Sackton T.B."/>
            <person name="Larracuente A.M."/>
            <person name="Singh N.D."/>
            <person name="Abad J.P."/>
            <person name="Abt D.N."/>
            <person name="Adryan B."/>
            <person name="Aguade M."/>
            <person name="Akashi H."/>
            <person name="Anderson W.W."/>
            <person name="Aquadro C.F."/>
            <person name="Ardell D.H."/>
            <person name="Arguello R."/>
            <person name="Artieri C.G."/>
            <person name="Barbash D.A."/>
            <person name="Barker D."/>
            <person name="Barsanti P."/>
            <person name="Batterham P."/>
            <person name="Batzoglou S."/>
            <person name="Begun D."/>
            <person name="Bhutkar A."/>
            <person name="Blanco E."/>
            <person name="Bosak S.A."/>
            <person name="Bradley R.K."/>
            <person name="Brand A.D."/>
            <person name="Brent M.R."/>
            <person name="Brooks A.N."/>
            <person name="Brown R.H."/>
            <person name="Butlin R.K."/>
            <person name="Caggese C."/>
            <person name="Calvi B.R."/>
            <person name="Bernardo de Carvalho A."/>
            <person name="Caspi A."/>
            <person name="Castrezana S."/>
            <person name="Celniker S.E."/>
            <person name="Chang J.L."/>
            <person name="Chapple C."/>
            <person name="Chatterji S."/>
            <person name="Chinwalla A."/>
            <person name="Civetta A."/>
            <person name="Clifton S.W."/>
            <person name="Comeron J.M."/>
            <person name="Costello J.C."/>
            <person name="Coyne J.A."/>
            <person name="Daub J."/>
            <person name="David R.G."/>
            <person name="Delcher A.L."/>
            <person name="Delehaunty K."/>
            <person name="Do C.B."/>
            <person name="Ebling H."/>
            <person name="Edwards K."/>
            <person name="Eickbush T."/>
            <person name="Evans J.D."/>
            <person name="Filipski A."/>
            <person name="Findeiss S."/>
            <person name="Freyhult E."/>
            <person name="Fulton L."/>
            <person name="Fulton R."/>
            <person name="Garcia A.C."/>
            <person name="Gardiner A."/>
            <person name="Garfield D.A."/>
            <person name="Garvin B.E."/>
            <person name="Gibson G."/>
            <person name="Gilbert D."/>
            <person name="Gnerre S."/>
            <person name="Godfrey J."/>
            <person name="Good R."/>
            <person name="Gotea V."/>
            <person name="Gravely B."/>
            <person name="Greenberg A.J."/>
            <person name="Griffiths-Jones S."/>
            <person name="Gross S."/>
            <person name="Guigo R."/>
            <person name="Gustafson E.A."/>
            <person name="Haerty W."/>
            <person name="Hahn M.W."/>
            <person name="Halligan D.L."/>
            <person name="Halpern A.L."/>
            <person name="Halter G.M."/>
            <person name="Han M.V."/>
            <person name="Heger A."/>
            <person name="Hillier L."/>
            <person name="Hinrichs A.S."/>
            <person name="Holmes I."/>
            <person name="Hoskins R.A."/>
            <person name="Hubisz M.J."/>
            <person name="Hultmark D."/>
            <person name="Huntley M.A."/>
            <person name="Jaffe D.B."/>
            <person name="Jagadeeshan S."/>
            <person name="Jeck W.R."/>
            <person name="Johnson J."/>
            <person name="Jones C.D."/>
            <person name="Jordan W.C."/>
            <person name="Karpen G.H."/>
            <person name="Kataoka E."/>
            <person name="Keightley P.D."/>
            <person name="Kheradpour P."/>
            <person name="Kirkness E.F."/>
            <person name="Koerich L.B."/>
            <person name="Kristiansen K."/>
            <person name="Kudrna D."/>
            <person name="Kulathinal R.J."/>
            <person name="Kumar S."/>
            <person name="Kwok R."/>
            <person name="Lander E."/>
            <person name="Langley C.H."/>
            <person name="Lapoint R."/>
            <person name="Lazzaro B.P."/>
            <person name="Lee S.J."/>
            <person name="Levesque L."/>
            <person name="Li R."/>
            <person name="Lin C.F."/>
            <person name="Lin M.F."/>
            <person name="Lindblad-Toh K."/>
            <person name="Llopart A."/>
            <person name="Long M."/>
            <person name="Low L."/>
            <person name="Lozovsky E."/>
            <person name="Lu J."/>
            <person name="Luo M."/>
            <person name="Machado C.A."/>
            <person name="Makalowski W."/>
            <person name="Marzo M."/>
            <person name="Matsuda M."/>
            <person name="Matzkin L."/>
            <person name="McAllister B."/>
            <person name="McBride C.S."/>
            <person name="McKernan B."/>
            <person name="McKernan K."/>
            <person name="Mendez-Lago M."/>
            <person name="Minx P."/>
            <person name="Mollenhauer M.U."/>
            <person name="Montooth K."/>
            <person name="Mount S.M."/>
            <person name="Mu X."/>
            <person name="Myers E."/>
            <person name="Negre B."/>
            <person name="Newfeld S."/>
            <person name="Nielsen R."/>
            <person name="Noor M.A."/>
            <person name="O'Grady P."/>
            <person name="Pachter L."/>
            <person name="Papaceit M."/>
            <person name="Parisi M.J."/>
            <person name="Parisi M."/>
            <person name="Parts L."/>
            <person name="Pedersen J.S."/>
            <person name="Pesole G."/>
            <person name="Phillippy A.M."/>
            <person name="Ponting C.P."/>
            <person name="Pop M."/>
            <person name="Porcelli D."/>
            <person name="Powell J.R."/>
            <person name="Prohaska S."/>
            <person name="Pruitt K."/>
            <person name="Puig M."/>
            <person name="Quesneville H."/>
            <person name="Ram K.R."/>
            <person name="Rand D."/>
            <person name="Rasmussen M.D."/>
            <person name="Reed L.K."/>
            <person name="Reenan R."/>
            <person name="Reily A."/>
            <person name="Remington K.A."/>
            <person name="Rieger T.T."/>
            <person name="Ritchie M.G."/>
            <person name="Robin C."/>
            <person name="Rogers Y.H."/>
            <person name="Rohde C."/>
            <person name="Rozas J."/>
            <person name="Rubenfield M.J."/>
            <person name="Ruiz A."/>
            <person name="Russo S."/>
            <person name="Salzberg S.L."/>
            <person name="Sanchez-Gracia A."/>
            <person name="Saranga D.J."/>
            <person name="Sato H."/>
            <person name="Schaeffer S.W."/>
            <person name="Schatz M.C."/>
            <person name="Schlenke T."/>
            <person name="Schwartz R."/>
            <person name="Segarra C."/>
            <person name="Singh R.S."/>
            <person name="Sirot L."/>
            <person name="Sirota M."/>
            <person name="Sisneros N.B."/>
            <person name="Smith C.D."/>
            <person name="Smith T.F."/>
            <person name="Spieth J."/>
            <person name="Stage D.E."/>
            <person name="Stark A."/>
            <person name="Stephan W."/>
            <person name="Strausberg R.L."/>
            <person name="Strempel S."/>
            <person name="Sturgill D."/>
            <person name="Sutton G."/>
            <person name="Sutton G.G."/>
            <person name="Tao W."/>
            <person name="Teichmann S."/>
            <person name="Tobari Y.N."/>
            <person name="Tomimura Y."/>
            <person name="Tsolas J.M."/>
            <person name="Valente V.L."/>
            <person name="Venter E."/>
            <person name="Venter J.C."/>
            <person name="Vicario S."/>
            <person name="Vieira F.G."/>
            <person name="Vilella A.J."/>
            <person name="Villasante A."/>
            <person name="Walenz B."/>
            <person name="Wang J."/>
            <person name="Wasserman M."/>
            <person name="Watts T."/>
            <person name="Wilson D."/>
            <person name="Wilson R.K."/>
            <person name="Wing R.A."/>
            <person name="Wolfner M.F."/>
            <person name="Wong A."/>
            <person name="Wong G.K."/>
            <person name="Wu C.I."/>
            <person name="Wu G."/>
            <person name="Yamamoto D."/>
            <person name="Yang H.P."/>
            <person name="Yang S.P."/>
            <person name="Yorke J.A."/>
            <person name="Yoshida K."/>
            <person name="Zdobnov E."/>
            <person name="Zhang P."/>
            <person name="Zhang Y."/>
            <person name="Zimin A.V."/>
            <person name="Baldwin J."/>
            <person name="Abdouelleil A."/>
            <person name="Abdulkadir J."/>
            <person name="Abebe A."/>
            <person name="Abera B."/>
            <person name="Abreu J."/>
            <person name="Acer S.C."/>
            <person name="Aftuck L."/>
            <person name="Alexander A."/>
            <person name="An P."/>
            <person name="Anderson E."/>
            <person name="Anderson S."/>
            <person name="Arachi H."/>
            <person name="Azer M."/>
            <person name="Bachantsang P."/>
            <person name="Barry A."/>
            <person name="Bayul T."/>
            <person name="Berlin A."/>
            <person name="Bessette D."/>
            <person name="Bloom T."/>
            <person name="Blye J."/>
            <person name="Boguslavskiy L."/>
            <person name="Bonnet C."/>
            <person name="Boukhgalter B."/>
            <person name="Bourzgui I."/>
            <person name="Brown A."/>
            <person name="Cahill P."/>
            <person name="Channer S."/>
            <person name="Cheshatsang Y."/>
            <person name="Chuda L."/>
            <person name="Citroen M."/>
            <person name="Collymore A."/>
            <person name="Cooke P."/>
            <person name="Costello M."/>
            <person name="D'Aco K."/>
            <person name="Daza R."/>
            <person name="De Haan G."/>
            <person name="DeGray S."/>
            <person name="DeMaso C."/>
            <person name="Dhargay N."/>
            <person name="Dooley K."/>
            <person name="Dooley E."/>
            <person name="Doricent M."/>
            <person name="Dorje P."/>
            <person name="Dorjee K."/>
            <person name="Dupes A."/>
            <person name="Elong R."/>
            <person name="Falk J."/>
            <person name="Farina A."/>
            <person name="Faro S."/>
            <person name="Ferguson D."/>
            <person name="Fisher S."/>
            <person name="Foley C.D."/>
            <person name="Franke A."/>
            <person name="Friedrich D."/>
            <person name="Gadbois L."/>
            <person name="Gearin G."/>
            <person name="Gearin C.R."/>
            <person name="Giannoukos G."/>
            <person name="Goode T."/>
            <person name="Graham J."/>
            <person name="Grandbois E."/>
            <person name="Grewal S."/>
            <person name="Gyaltsen K."/>
            <person name="Hafez N."/>
            <person name="Hagos B."/>
            <person name="Hall J."/>
            <person name="Henson C."/>
            <person name="Hollinger A."/>
            <person name="Honan T."/>
            <person name="Huard M.D."/>
            <person name="Hughes L."/>
            <person name="Hurhula B."/>
            <person name="Husby M.E."/>
            <person name="Kamat A."/>
            <person name="Kanga B."/>
            <person name="Kashin S."/>
            <person name="Khazanovich D."/>
            <person name="Kisner P."/>
            <person name="Lance K."/>
            <person name="Lara M."/>
            <person name="Lee W."/>
            <person name="Lennon N."/>
            <person name="Letendre F."/>
            <person name="LeVine R."/>
            <person name="Lipovsky A."/>
            <person name="Liu X."/>
            <person name="Liu J."/>
            <person name="Liu S."/>
            <person name="Lokyitsang T."/>
            <person name="Lokyitsang Y."/>
            <person name="Lubonja R."/>
            <person name="Lui A."/>
            <person name="MacDonald P."/>
            <person name="Magnisalis V."/>
            <person name="Maru K."/>
            <person name="Matthews C."/>
            <person name="McCusker W."/>
            <person name="McDonough S."/>
            <person name="Mehta T."/>
            <person name="Meldrim J."/>
            <person name="Meneus L."/>
            <person name="Mihai O."/>
            <person name="Mihalev A."/>
            <person name="Mihova T."/>
            <person name="Mittelman R."/>
            <person name="Mlenga V."/>
            <person name="Montmayeur A."/>
            <person name="Mulrain L."/>
            <person name="Navidi A."/>
            <person name="Naylor J."/>
            <person name="Negash T."/>
            <person name="Nguyen T."/>
            <person name="Nguyen N."/>
            <person name="Nicol R."/>
            <person name="Norbu C."/>
            <person name="Norbu N."/>
            <person name="Novod N."/>
            <person name="O'Neill B."/>
            <person name="Osman S."/>
            <person name="Markiewicz E."/>
            <person name="Oyono O.L."/>
            <person name="Patti C."/>
            <person name="Phunkhang P."/>
            <person name="Pierre F."/>
            <person name="Priest M."/>
            <person name="Raghuraman S."/>
            <person name="Rege F."/>
            <person name="Reyes R."/>
            <person name="Rise C."/>
            <person name="Rogov P."/>
            <person name="Ross K."/>
            <person name="Ryan E."/>
            <person name="Settipalli S."/>
            <person name="Shea T."/>
            <person name="Sherpa N."/>
            <person name="Shi L."/>
            <person name="Shih D."/>
            <person name="Sparrow T."/>
            <person name="Spaulding J."/>
            <person name="Stalker J."/>
            <person name="Stange-Thomann N."/>
            <person name="Stavropoulos S."/>
            <person name="Stone C."/>
            <person name="Strader C."/>
            <person name="Tesfaye S."/>
            <person name="Thomson T."/>
            <person name="Thoulutsang Y."/>
            <person name="Thoulutsang D."/>
            <person name="Topham K."/>
            <person name="Topping I."/>
            <person name="Tsamla T."/>
            <person name="Vassiliev H."/>
            <person name="Vo A."/>
            <person name="Wangchuk T."/>
            <person name="Wangdi T."/>
            <person name="Weiand M."/>
            <person name="Wilkinson J."/>
            <person name="Wilson A."/>
            <person name="Yadav S."/>
            <person name="Young G."/>
            <person name="Yu Q."/>
            <person name="Zembek L."/>
            <person name="Zhong D."/>
            <person name="Zimmer A."/>
            <person name="Zwirko Z."/>
            <person name="Jaffe D.B."/>
            <person name="Alvarez P."/>
            <person name="Brockman W."/>
            <person name="Butler J."/>
            <person name="Chin C."/>
            <person name="Gnerre S."/>
            <person name="Grabherr M."/>
            <person name="Kleber M."/>
            <person name="Mauceli E."/>
            <person name="MacCallum I."/>
        </authorList>
    </citation>
    <scope>NUCLEOTIDE SEQUENCE [LARGE SCALE GENOMIC DNA]</scope>
    <source>
        <strain evidence="9">Tucson 14030-0811.24</strain>
    </source>
</reference>
<dbReference type="PhylomeDB" id="B4N824"/>
<dbReference type="GO" id="GO:0000981">
    <property type="term" value="F:DNA-binding transcription factor activity, RNA polymerase II-specific"/>
    <property type="evidence" value="ECO:0007669"/>
    <property type="project" value="TreeGrafter"/>
</dbReference>
<dbReference type="OMA" id="GYETMLQ"/>
<dbReference type="InterPro" id="IPR011598">
    <property type="entry name" value="bHLH_dom"/>
</dbReference>
<dbReference type="GO" id="GO:0000978">
    <property type="term" value="F:RNA polymerase II cis-regulatory region sequence-specific DNA binding"/>
    <property type="evidence" value="ECO:0007669"/>
    <property type="project" value="TreeGrafter"/>
</dbReference>
<feature type="compositionally biased region" description="Basic and acidic residues" evidence="6">
    <location>
        <begin position="1"/>
        <end position="18"/>
    </location>
</feature>
<feature type="domain" description="BHLH" evidence="7">
    <location>
        <begin position="62"/>
        <end position="118"/>
    </location>
</feature>
<evidence type="ECO:0000256" key="6">
    <source>
        <dbReference type="SAM" id="MobiDB-lite"/>
    </source>
</evidence>
<dbReference type="InterPro" id="IPR036638">
    <property type="entry name" value="HLH_DNA-bd_sf"/>
</dbReference>